<evidence type="ECO:0000256" key="1">
    <source>
        <dbReference type="SAM" id="MobiDB-lite"/>
    </source>
</evidence>
<organism evidence="2 3">
    <name type="scientific">Gossypium lobatum</name>
    <dbReference type="NCBI Taxonomy" id="34289"/>
    <lineage>
        <taxon>Eukaryota</taxon>
        <taxon>Viridiplantae</taxon>
        <taxon>Streptophyta</taxon>
        <taxon>Embryophyta</taxon>
        <taxon>Tracheophyta</taxon>
        <taxon>Spermatophyta</taxon>
        <taxon>Magnoliopsida</taxon>
        <taxon>eudicotyledons</taxon>
        <taxon>Gunneridae</taxon>
        <taxon>Pentapetalae</taxon>
        <taxon>rosids</taxon>
        <taxon>malvids</taxon>
        <taxon>Malvales</taxon>
        <taxon>Malvaceae</taxon>
        <taxon>Malvoideae</taxon>
        <taxon>Gossypium</taxon>
    </lineage>
</organism>
<keyword evidence="3" id="KW-1185">Reference proteome</keyword>
<protein>
    <submittedName>
        <fullName evidence="2">Uncharacterized protein</fullName>
    </submittedName>
</protein>
<accession>A0A7J8MZ40</accession>
<reference evidence="2 3" key="1">
    <citation type="journal article" date="2019" name="Genome Biol. Evol.">
        <title>Insights into the evolution of the New World diploid cottons (Gossypium, subgenus Houzingenia) based on genome sequencing.</title>
        <authorList>
            <person name="Grover C.E."/>
            <person name="Arick M.A. 2nd"/>
            <person name="Thrash A."/>
            <person name="Conover J.L."/>
            <person name="Sanders W.S."/>
            <person name="Peterson D.G."/>
            <person name="Frelichowski J.E."/>
            <person name="Scheffler J.A."/>
            <person name="Scheffler B.E."/>
            <person name="Wendel J.F."/>
        </authorList>
    </citation>
    <scope>NUCLEOTIDE SEQUENCE [LARGE SCALE GENOMIC DNA]</scope>
    <source>
        <strain evidence="2">157</strain>
        <tissue evidence="2">Leaf</tissue>
    </source>
</reference>
<dbReference type="AlphaFoldDB" id="A0A7J8MZ40"/>
<sequence length="59" mass="6459">MTLITSSKSVTLCSWKRAGLLARPRLSLLCPYQARMGSPGMKRQGSLGSRWSQTSLESS</sequence>
<dbReference type="EMBL" id="JABEZX010000011">
    <property type="protein sequence ID" value="MBA0569924.1"/>
    <property type="molecule type" value="Genomic_DNA"/>
</dbReference>
<evidence type="ECO:0000313" key="3">
    <source>
        <dbReference type="Proteomes" id="UP000593572"/>
    </source>
</evidence>
<comment type="caution">
    <text evidence="2">The sequence shown here is derived from an EMBL/GenBank/DDBJ whole genome shotgun (WGS) entry which is preliminary data.</text>
</comment>
<feature type="region of interest" description="Disordered" evidence="1">
    <location>
        <begin position="38"/>
        <end position="59"/>
    </location>
</feature>
<name>A0A7J8MZ40_9ROSI</name>
<feature type="non-terminal residue" evidence="2">
    <location>
        <position position="59"/>
    </location>
</feature>
<gene>
    <name evidence="2" type="ORF">Golob_003623</name>
</gene>
<feature type="compositionally biased region" description="Polar residues" evidence="1">
    <location>
        <begin position="46"/>
        <end position="59"/>
    </location>
</feature>
<evidence type="ECO:0000313" key="2">
    <source>
        <dbReference type="EMBL" id="MBA0569924.1"/>
    </source>
</evidence>
<dbReference type="Proteomes" id="UP000593572">
    <property type="component" value="Unassembled WGS sequence"/>
</dbReference>
<proteinExistence type="predicted"/>